<dbReference type="RefSeq" id="WP_106092366.1">
    <property type="nucleotide sequence ID" value="NZ_PVNL01000111.1"/>
</dbReference>
<feature type="signal peptide" evidence="2">
    <location>
        <begin position="1"/>
        <end position="29"/>
    </location>
</feature>
<evidence type="ECO:0000256" key="1">
    <source>
        <dbReference type="SAM" id="MobiDB-lite"/>
    </source>
</evidence>
<evidence type="ECO:0000313" key="3">
    <source>
        <dbReference type="EMBL" id="PRQ02656.1"/>
    </source>
</evidence>
<evidence type="ECO:0000313" key="4">
    <source>
        <dbReference type="Proteomes" id="UP000238823"/>
    </source>
</evidence>
<comment type="caution">
    <text evidence="3">The sequence shown here is derived from an EMBL/GenBank/DDBJ whole genome shotgun (WGS) entry which is preliminary data.</text>
</comment>
<reference evidence="3 4" key="1">
    <citation type="submission" date="2018-03" db="EMBL/GenBank/DDBJ databases">
        <title>Draft Genome Sequences of the Obligatory Marine Myxobacteria Enhygromyxa salina SWB007.</title>
        <authorList>
            <person name="Poehlein A."/>
            <person name="Moghaddam J.A."/>
            <person name="Harms H."/>
            <person name="Alanjari M."/>
            <person name="Koenig G.M."/>
            <person name="Daniel R."/>
            <person name="Schaeberle T.F."/>
        </authorList>
    </citation>
    <scope>NUCLEOTIDE SEQUENCE [LARGE SCALE GENOMIC DNA]</scope>
    <source>
        <strain evidence="3 4">SWB007</strain>
    </source>
</reference>
<evidence type="ECO:0000256" key="2">
    <source>
        <dbReference type="SAM" id="SignalP"/>
    </source>
</evidence>
<protein>
    <submittedName>
        <fullName evidence="3">Uncharacterized protein</fullName>
    </submittedName>
</protein>
<dbReference type="PROSITE" id="PS51257">
    <property type="entry name" value="PROKAR_LIPOPROTEIN"/>
    <property type="match status" value="1"/>
</dbReference>
<dbReference type="OrthoDB" id="280966at2"/>
<proteinExistence type="predicted"/>
<dbReference type="Gene3D" id="3.40.630.20">
    <property type="entry name" value="Peptidase C15, pyroglutamyl peptidase I-like"/>
    <property type="match status" value="1"/>
</dbReference>
<dbReference type="AlphaFoldDB" id="A0A2S9YCA4"/>
<accession>A0A2S9YCA4</accession>
<organism evidence="3 4">
    <name type="scientific">Enhygromyxa salina</name>
    <dbReference type="NCBI Taxonomy" id="215803"/>
    <lineage>
        <taxon>Bacteria</taxon>
        <taxon>Pseudomonadati</taxon>
        <taxon>Myxococcota</taxon>
        <taxon>Polyangia</taxon>
        <taxon>Nannocystales</taxon>
        <taxon>Nannocystaceae</taxon>
        <taxon>Enhygromyxa</taxon>
    </lineage>
</organism>
<dbReference type="EMBL" id="PVNL01000111">
    <property type="protein sequence ID" value="PRQ02656.1"/>
    <property type="molecule type" value="Genomic_DNA"/>
</dbReference>
<feature type="region of interest" description="Disordered" evidence="1">
    <location>
        <begin position="27"/>
        <end position="63"/>
    </location>
</feature>
<feature type="chain" id="PRO_5015641425" evidence="2">
    <location>
        <begin position="30"/>
        <end position="313"/>
    </location>
</feature>
<sequence>MRTMRTEGLSRVFLSIASLGLLGATSCGSPDPAASEATTSTDGESTQTTETTGDGDGDGDADTCRRNVVIMGYWPPTNEMLRPWSRNPEQNPDGWTGENWQGHGYDVYAFFPEFPPDGDPTNDQLGDPGAVGSPESDLQVDYQDTSADFWRIVDEYEPVILITTSRGGDIGWEIEAVEGGHDGGTMDPADDWASDRFGEVTQPTQASVEPRSWAGISTYRQGQQLPSQLPIEAIRDAALGLGSTSVQIDQGTSGNFLSGFLGLHGLLYNAEAAHNVAAGHIHVGFSVPTPTARALIEASLQVVLEAHPLDCGS</sequence>
<feature type="compositionally biased region" description="Low complexity" evidence="1">
    <location>
        <begin position="37"/>
        <end position="52"/>
    </location>
</feature>
<feature type="region of interest" description="Disordered" evidence="1">
    <location>
        <begin position="115"/>
        <end position="137"/>
    </location>
</feature>
<gene>
    <name evidence="3" type="ORF">ENSA7_54850</name>
</gene>
<dbReference type="InterPro" id="IPR036440">
    <property type="entry name" value="Peptidase_C15-like_sf"/>
</dbReference>
<dbReference type="Proteomes" id="UP000238823">
    <property type="component" value="Unassembled WGS sequence"/>
</dbReference>
<name>A0A2S9YCA4_9BACT</name>
<keyword evidence="2" id="KW-0732">Signal</keyword>